<evidence type="ECO:0000256" key="1">
    <source>
        <dbReference type="ARBA" id="ARBA00008857"/>
    </source>
</evidence>
<name>A0ABY2KIQ7_9RHOB</name>
<protein>
    <recommendedName>
        <fullName evidence="5">Tyr recombinase domain-containing protein</fullName>
    </recommendedName>
</protein>
<dbReference type="PANTHER" id="PTHR30349">
    <property type="entry name" value="PHAGE INTEGRASE-RELATED"/>
    <property type="match status" value="1"/>
</dbReference>
<sequence length="465" mass="52402">MVVIIRSGAFKVMCQHIELKKNTYYYRRRIPNFAQSLYRNALTAKISSQIYFSLKTSDMVVACKAADAETRRLDVLWKAMQSRPEGASASVSLAILEAHGLKPGDGIHHPEVPAISEFVDNLLGRYEPSELPPKASPQNKLTVGILFGAPIPRTLSDAKQKHFDLGKGPKGKIAEGQFNRAWQCLMGITADIPLDQLHREHANSFVSELLKTGVSGETIRKYLAQIRPVIGTAILEFELNLTNHFERVTIPNMMDGPSKPRHPYLNSEIRAIQKKCIEVDDERRWAISMLSDSMCRLSEVIGLRKDEVFLEAEIPYIRLKPNDVRRLKTRTSDRIVPLVGEALWGAKRAMRTEGEYLFPIFLINWTGKDFSSGSASAALGKWLKENKLSKDGQGLHSFRHTMRDRLRNVETPADLIDRIGGWKSQGIGETYGKGHKPQLMQRFMLAAMEDLKCHEESLLADPVLD</sequence>
<dbReference type="PANTHER" id="PTHR30349:SF41">
    <property type="entry name" value="INTEGRASE_RECOMBINASE PROTEIN MJ0367-RELATED"/>
    <property type="match status" value="1"/>
</dbReference>
<evidence type="ECO:0000256" key="2">
    <source>
        <dbReference type="ARBA" id="ARBA00022908"/>
    </source>
</evidence>
<dbReference type="SUPFAM" id="SSF56349">
    <property type="entry name" value="DNA breaking-rejoining enzymes"/>
    <property type="match status" value="1"/>
</dbReference>
<evidence type="ECO:0000256" key="3">
    <source>
        <dbReference type="ARBA" id="ARBA00023125"/>
    </source>
</evidence>
<evidence type="ECO:0000259" key="5">
    <source>
        <dbReference type="PROSITE" id="PS51898"/>
    </source>
</evidence>
<dbReference type="PROSITE" id="PS51898">
    <property type="entry name" value="TYR_RECOMBINASE"/>
    <property type="match status" value="1"/>
</dbReference>
<dbReference type="InterPro" id="IPR050090">
    <property type="entry name" value="Tyrosine_recombinase_XerCD"/>
</dbReference>
<dbReference type="RefSeq" id="WP_135432606.1">
    <property type="nucleotide sequence ID" value="NZ_RPEM01000010.1"/>
</dbReference>
<evidence type="ECO:0000313" key="6">
    <source>
        <dbReference type="EMBL" id="TGD42240.1"/>
    </source>
</evidence>
<keyword evidence="4" id="KW-0233">DNA recombination</keyword>
<accession>A0ABY2KIQ7</accession>
<dbReference type="Gene3D" id="1.10.443.10">
    <property type="entry name" value="Intergrase catalytic core"/>
    <property type="match status" value="1"/>
</dbReference>
<dbReference type="EMBL" id="RPEM01000010">
    <property type="protein sequence ID" value="TGD42240.1"/>
    <property type="molecule type" value="Genomic_DNA"/>
</dbReference>
<comment type="caution">
    <text evidence="6">The sequence shown here is derived from an EMBL/GenBank/DDBJ whole genome shotgun (WGS) entry which is preliminary data.</text>
</comment>
<gene>
    <name evidence="6" type="ORF">EEB11_14835</name>
</gene>
<reference evidence="6 7" key="1">
    <citation type="submission" date="2018-11" db="EMBL/GenBank/DDBJ databases">
        <title>Tabrizicola sp. isolated from sediment of alpine lake.</title>
        <authorList>
            <person name="Liu Z."/>
        </authorList>
    </citation>
    <scope>NUCLEOTIDE SEQUENCE [LARGE SCALE GENOMIC DNA]</scope>
    <source>
        <strain evidence="6 7">DRYC-M-16</strain>
    </source>
</reference>
<evidence type="ECO:0000313" key="7">
    <source>
        <dbReference type="Proteomes" id="UP000297741"/>
    </source>
</evidence>
<dbReference type="InterPro" id="IPR046668">
    <property type="entry name" value="DUF6538"/>
</dbReference>
<dbReference type="Proteomes" id="UP000297741">
    <property type="component" value="Unassembled WGS sequence"/>
</dbReference>
<keyword evidence="3" id="KW-0238">DNA-binding</keyword>
<dbReference type="InterPro" id="IPR013762">
    <property type="entry name" value="Integrase-like_cat_sf"/>
</dbReference>
<dbReference type="Gene3D" id="1.10.150.130">
    <property type="match status" value="1"/>
</dbReference>
<dbReference type="Pfam" id="PF20172">
    <property type="entry name" value="DUF6538"/>
    <property type="match status" value="1"/>
</dbReference>
<evidence type="ECO:0000256" key="4">
    <source>
        <dbReference type="ARBA" id="ARBA00023172"/>
    </source>
</evidence>
<organism evidence="6 7">
    <name type="scientific">Pseudotabrizicola sediminis</name>
    <dbReference type="NCBI Taxonomy" id="2486418"/>
    <lineage>
        <taxon>Bacteria</taxon>
        <taxon>Pseudomonadati</taxon>
        <taxon>Pseudomonadota</taxon>
        <taxon>Alphaproteobacteria</taxon>
        <taxon>Rhodobacterales</taxon>
        <taxon>Paracoccaceae</taxon>
        <taxon>Pseudotabrizicola</taxon>
    </lineage>
</organism>
<proteinExistence type="inferred from homology"/>
<dbReference type="Pfam" id="PF00589">
    <property type="entry name" value="Phage_integrase"/>
    <property type="match status" value="1"/>
</dbReference>
<keyword evidence="7" id="KW-1185">Reference proteome</keyword>
<keyword evidence="2" id="KW-0229">DNA integration</keyword>
<comment type="similarity">
    <text evidence="1">Belongs to the 'phage' integrase family.</text>
</comment>
<feature type="domain" description="Tyr recombinase" evidence="5">
    <location>
        <begin position="258"/>
        <end position="444"/>
    </location>
</feature>
<dbReference type="InterPro" id="IPR010998">
    <property type="entry name" value="Integrase_recombinase_N"/>
</dbReference>
<dbReference type="InterPro" id="IPR011010">
    <property type="entry name" value="DNA_brk_join_enz"/>
</dbReference>
<dbReference type="InterPro" id="IPR002104">
    <property type="entry name" value="Integrase_catalytic"/>
</dbReference>